<accession>A0A1J1LJN9</accession>
<reference evidence="2" key="1">
    <citation type="submission" date="2015-10" db="EMBL/GenBank/DDBJ databases">
        <authorList>
            <person name="Regsiter A."/>
            <person name="william w."/>
        </authorList>
    </citation>
    <scope>NUCLEOTIDE SEQUENCE [LARGE SCALE GENOMIC DNA]</scope>
</reference>
<dbReference type="Pfam" id="PF08819">
    <property type="entry name" value="DUF1802"/>
    <property type="match status" value="1"/>
</dbReference>
<evidence type="ECO:0000313" key="2">
    <source>
        <dbReference type="Proteomes" id="UP000184315"/>
    </source>
</evidence>
<dbReference type="AlphaFoldDB" id="A0A1J1LJN9"/>
<organism evidence="1 2">
    <name type="scientific">Planktothrix tepida PCC 9214</name>
    <dbReference type="NCBI Taxonomy" id="671072"/>
    <lineage>
        <taxon>Bacteria</taxon>
        <taxon>Bacillati</taxon>
        <taxon>Cyanobacteriota</taxon>
        <taxon>Cyanophyceae</taxon>
        <taxon>Oscillatoriophycideae</taxon>
        <taxon>Oscillatoriales</taxon>
        <taxon>Microcoleaceae</taxon>
        <taxon>Planktothrix</taxon>
    </lineage>
</organism>
<dbReference type="RefSeq" id="WP_072719421.1">
    <property type="nucleotide sequence ID" value="NZ_LN889801.1"/>
</dbReference>
<dbReference type="InterPro" id="IPR008307">
    <property type="entry name" value="UCP018957"/>
</dbReference>
<dbReference type="InterPro" id="IPR014923">
    <property type="entry name" value="DUF1802"/>
</dbReference>
<evidence type="ECO:0000313" key="1">
    <source>
        <dbReference type="EMBL" id="CUR32719.1"/>
    </source>
</evidence>
<evidence type="ECO:0008006" key="3">
    <source>
        <dbReference type="Google" id="ProtNLM"/>
    </source>
</evidence>
<name>A0A1J1LJN9_9CYAN</name>
<dbReference type="EMBL" id="CZDF01000154">
    <property type="protein sequence ID" value="CUR32719.1"/>
    <property type="molecule type" value="Genomic_DNA"/>
</dbReference>
<dbReference type="STRING" id="671072.PL9214490266"/>
<protein>
    <recommendedName>
        <fullName evidence="3">DUF1802 family protein</fullName>
    </recommendedName>
</protein>
<dbReference type="PIRSF" id="PIRSF018957">
    <property type="entry name" value="UCP018957"/>
    <property type="match status" value="1"/>
</dbReference>
<dbReference type="Proteomes" id="UP000184315">
    <property type="component" value="Unassembled WGS sequence"/>
</dbReference>
<sequence length="194" mass="22642">MMKTVTNHALKEWNITIQALEQGETIMLLRKGGIREHNGKFKVDQNKILLYPTFEHQKPTLLKPEYAHLVKSVSSGWHPETVKISSFAEITHILSWNNSQDESLIHSLIKFHIWNETFVRDRIQFKPQQPLYILLLRTYKLSQVHEIPYHPSYGGCRSWIDLQQPISLDNKVPVLTQKDYDQKVSMIAQILQAS</sequence>
<keyword evidence="2" id="KW-1185">Reference proteome</keyword>
<gene>
    <name evidence="1" type="ORF">PL9214490266</name>
</gene>
<proteinExistence type="predicted"/>